<name>A0ABU9E0R0_9FLAO</name>
<feature type="domain" description="Gliding motility protein GldL-like N-terminal" evidence="2">
    <location>
        <begin position="21"/>
        <end position="56"/>
    </location>
</feature>
<keyword evidence="4" id="KW-1185">Reference proteome</keyword>
<keyword evidence="1" id="KW-1133">Transmembrane helix</keyword>
<feature type="transmembrane region" description="Helical" evidence="1">
    <location>
        <begin position="36"/>
        <end position="56"/>
    </location>
</feature>
<evidence type="ECO:0000313" key="4">
    <source>
        <dbReference type="Proteomes" id="UP001491349"/>
    </source>
</evidence>
<dbReference type="InterPro" id="IPR055087">
    <property type="entry name" value="GldL-like_N"/>
</dbReference>
<dbReference type="Pfam" id="PF22827">
    <property type="entry name" value="GldL_N"/>
    <property type="match status" value="1"/>
</dbReference>
<comment type="caution">
    <text evidence="3">The sequence shown here is derived from an EMBL/GenBank/DDBJ whole genome shotgun (WGS) entry which is preliminary data.</text>
</comment>
<keyword evidence="1" id="KW-0472">Membrane</keyword>
<evidence type="ECO:0000256" key="1">
    <source>
        <dbReference type="SAM" id="Phobius"/>
    </source>
</evidence>
<dbReference type="RefSeq" id="WP_187659580.1">
    <property type="nucleotide sequence ID" value="NZ_JACTAB010000001.1"/>
</dbReference>
<feature type="transmembrane region" description="Helical" evidence="1">
    <location>
        <begin position="12"/>
        <end position="29"/>
    </location>
</feature>
<proteinExistence type="predicted"/>
<sequence>MEINLDKIVTTSFILSFIATIIGALFKIMHWPGASMLLIIGLLSLAVFVITALYEVYNSKTINSSEKLMWTIGFLCLGSIAGLVYVLIRRKRVIRNQ</sequence>
<dbReference type="EMBL" id="JBBPCB010000001">
    <property type="protein sequence ID" value="MEK8179467.1"/>
    <property type="molecule type" value="Genomic_DNA"/>
</dbReference>
<organism evidence="3 4">
    <name type="scientific">Flavobacterium buctense</name>
    <dbReference type="NCBI Taxonomy" id="1648146"/>
    <lineage>
        <taxon>Bacteria</taxon>
        <taxon>Pseudomonadati</taxon>
        <taxon>Bacteroidota</taxon>
        <taxon>Flavobacteriia</taxon>
        <taxon>Flavobacteriales</taxon>
        <taxon>Flavobacteriaceae</taxon>
        <taxon>Flavobacterium</taxon>
    </lineage>
</organism>
<evidence type="ECO:0000259" key="2">
    <source>
        <dbReference type="Pfam" id="PF22827"/>
    </source>
</evidence>
<reference evidence="3 4" key="1">
    <citation type="submission" date="2024-04" db="EMBL/GenBank/DDBJ databases">
        <title>draft genome sequnece of Flavobacterium buctense JCM 30750.</title>
        <authorList>
            <person name="Kim D.-U."/>
        </authorList>
    </citation>
    <scope>NUCLEOTIDE SEQUENCE [LARGE SCALE GENOMIC DNA]</scope>
    <source>
        <strain evidence="3 4">JCM 30750</strain>
    </source>
</reference>
<evidence type="ECO:0000313" key="3">
    <source>
        <dbReference type="EMBL" id="MEK8179467.1"/>
    </source>
</evidence>
<keyword evidence="1" id="KW-0812">Transmembrane</keyword>
<feature type="transmembrane region" description="Helical" evidence="1">
    <location>
        <begin position="68"/>
        <end position="88"/>
    </location>
</feature>
<gene>
    <name evidence="3" type="ORF">WMW71_03860</name>
</gene>
<protein>
    <recommendedName>
        <fullName evidence="2">Gliding motility protein GldL-like N-terminal domain-containing protein</fullName>
    </recommendedName>
</protein>
<dbReference type="Proteomes" id="UP001491349">
    <property type="component" value="Unassembled WGS sequence"/>
</dbReference>
<accession>A0ABU9E0R0</accession>